<dbReference type="AlphaFoldDB" id="A0A5R9C5P7"/>
<keyword evidence="1" id="KW-1133">Transmembrane helix</keyword>
<dbReference type="InterPro" id="IPR024419">
    <property type="entry name" value="YvrJ"/>
</dbReference>
<reference evidence="3 4" key="1">
    <citation type="submission" date="2019-05" db="EMBL/GenBank/DDBJ databases">
        <title>The metagenome of a microbial culture collection derived from dairy environment covers the genomic content of the human microbiome.</title>
        <authorList>
            <person name="Roder T."/>
            <person name="Wuthrich D."/>
            <person name="Sattari Z."/>
            <person name="Von Ah U."/>
            <person name="Bar C."/>
            <person name="Ronchi F."/>
            <person name="Macpherson A.J."/>
            <person name="Ganal-Vonarburg S.C."/>
            <person name="Bruggmann R."/>
            <person name="Vergeres G."/>
        </authorList>
    </citation>
    <scope>NUCLEOTIDE SEQUENCE [LARGE SCALE GENOMIC DNA]</scope>
    <source>
        <strain evidence="3 4">FAM 24235</strain>
    </source>
</reference>
<dbReference type="Pfam" id="PF12841">
    <property type="entry name" value="YvrJ"/>
    <property type="match status" value="1"/>
</dbReference>
<proteinExistence type="predicted"/>
<sequence length="61" mass="6973">MERTSTMEQSADFFSAVIEMIENVGFPIFISLFLLYRMEAKLNAVVEAVNQLTAVLSQKYH</sequence>
<gene>
    <name evidence="2" type="ORF">ACEN37_00970</name>
    <name evidence="3" type="ORF">FEZ48_03845</name>
</gene>
<accession>A0A5R9C5P7</accession>
<evidence type="ECO:0000313" key="2">
    <source>
        <dbReference type="EMBL" id="MFL2101817.1"/>
    </source>
</evidence>
<comment type="caution">
    <text evidence="3">The sequence shown here is derived from an EMBL/GenBank/DDBJ whole genome shotgun (WGS) entry which is preliminary data.</text>
</comment>
<evidence type="ECO:0000256" key="1">
    <source>
        <dbReference type="SAM" id="Phobius"/>
    </source>
</evidence>
<feature type="transmembrane region" description="Helical" evidence="1">
    <location>
        <begin position="13"/>
        <end position="36"/>
    </location>
</feature>
<evidence type="ECO:0000313" key="4">
    <source>
        <dbReference type="Proteomes" id="UP000307201"/>
    </source>
</evidence>
<name>A0A5R9C5P7_9LACT</name>
<evidence type="ECO:0000313" key="3">
    <source>
        <dbReference type="EMBL" id="TLQ08373.1"/>
    </source>
</evidence>
<keyword evidence="5" id="KW-1185">Reference proteome</keyword>
<keyword evidence="1" id="KW-0812">Transmembrane</keyword>
<dbReference type="STRING" id="191770.SAMN04488013_10271"/>
<dbReference type="EMBL" id="JBGQQK010000002">
    <property type="protein sequence ID" value="MFL2101817.1"/>
    <property type="molecule type" value="Genomic_DNA"/>
</dbReference>
<keyword evidence="1" id="KW-0472">Membrane</keyword>
<reference evidence="2 5" key="2">
    <citation type="submission" date="2024-08" db="EMBL/GenBank/DDBJ databases">
        <authorList>
            <person name="Arias E."/>
        </authorList>
    </citation>
    <scope>NUCLEOTIDE SEQUENCE [LARGE SCALE GENOMIC DNA]</scope>
    <source>
        <strain evidence="2 5">FAM 24106</strain>
    </source>
</reference>
<dbReference type="EMBL" id="VBTE01000008">
    <property type="protein sequence ID" value="TLQ08373.1"/>
    <property type="molecule type" value="Genomic_DNA"/>
</dbReference>
<dbReference type="RefSeq" id="WP_087059415.1">
    <property type="nucleotide sequence ID" value="NZ_BKBH01000005.1"/>
</dbReference>
<evidence type="ECO:0000313" key="5">
    <source>
        <dbReference type="Proteomes" id="UP001625374"/>
    </source>
</evidence>
<dbReference type="OrthoDB" id="2662123at2"/>
<dbReference type="Proteomes" id="UP000307201">
    <property type="component" value="Unassembled WGS sequence"/>
</dbReference>
<organism evidence="3 4">
    <name type="scientific">Marinilactibacillus psychrotolerans</name>
    <dbReference type="NCBI Taxonomy" id="191770"/>
    <lineage>
        <taxon>Bacteria</taxon>
        <taxon>Bacillati</taxon>
        <taxon>Bacillota</taxon>
        <taxon>Bacilli</taxon>
        <taxon>Lactobacillales</taxon>
        <taxon>Carnobacteriaceae</taxon>
        <taxon>Marinilactibacillus</taxon>
    </lineage>
</organism>
<protein>
    <submittedName>
        <fullName evidence="3">YvrJ family protein</fullName>
    </submittedName>
</protein>
<dbReference type="Proteomes" id="UP001625374">
    <property type="component" value="Unassembled WGS sequence"/>
</dbReference>